<evidence type="ECO:0000313" key="2">
    <source>
        <dbReference type="Proteomes" id="UP000217257"/>
    </source>
</evidence>
<evidence type="ECO:0000313" key="1">
    <source>
        <dbReference type="EMBL" id="ATB37720.1"/>
    </source>
</evidence>
<dbReference type="Proteomes" id="UP000217257">
    <property type="component" value="Chromosome"/>
</dbReference>
<gene>
    <name evidence="1" type="ORF">CYFUS_003145</name>
</gene>
<dbReference type="RefSeq" id="WP_095985994.1">
    <property type="nucleotide sequence ID" value="NZ_CP022098.1"/>
</dbReference>
<protein>
    <submittedName>
        <fullName evidence="1">Uncharacterized protein</fullName>
    </submittedName>
</protein>
<dbReference type="AlphaFoldDB" id="A0A250J2G1"/>
<proteinExistence type="predicted"/>
<reference evidence="1 2" key="1">
    <citation type="submission" date="2017-06" db="EMBL/GenBank/DDBJ databases">
        <title>Sequencing and comparative analysis of myxobacterial genomes.</title>
        <authorList>
            <person name="Rupp O."/>
            <person name="Goesmann A."/>
            <person name="Sogaard-Andersen L."/>
        </authorList>
    </citation>
    <scope>NUCLEOTIDE SEQUENCE [LARGE SCALE GENOMIC DNA]</scope>
    <source>
        <strain evidence="1 2">DSM 52655</strain>
    </source>
</reference>
<dbReference type="EMBL" id="CP022098">
    <property type="protein sequence ID" value="ATB37720.1"/>
    <property type="molecule type" value="Genomic_DNA"/>
</dbReference>
<organism evidence="1 2">
    <name type="scientific">Cystobacter fuscus</name>
    <dbReference type="NCBI Taxonomy" id="43"/>
    <lineage>
        <taxon>Bacteria</taxon>
        <taxon>Pseudomonadati</taxon>
        <taxon>Myxococcota</taxon>
        <taxon>Myxococcia</taxon>
        <taxon>Myxococcales</taxon>
        <taxon>Cystobacterineae</taxon>
        <taxon>Archangiaceae</taxon>
        <taxon>Cystobacter</taxon>
    </lineage>
</organism>
<name>A0A250J2G1_9BACT</name>
<accession>A0A250J2G1</accession>
<dbReference type="KEGG" id="cfus:CYFUS_003145"/>
<sequence length="392" mass="43975">MTGKDIRTKVLRQYYEASYGVQVSDEEAFKGATFDEYYQLKRIQFPAITRRRAAEKSERPEFQKLAAEMPPDPPDKNPVLPHFCMIERKPELDLASAKIGEDVQNLTLSRIKSITAWKGLRRLERLERFSLSLCGSASEAPLVPPVLAVLVNLGSCAPECVEMVLRSTDAQKIRILHEEPSALSLSLLRGHARLEELVIDASLLHGLGVLKSLPLKRLYLSGVAPGQEVRGILEERSKLLAELGLVCDEPFGPSVLPDLPSLERLKVPGYEQFRSEWIDWAVANPKVACEFIPVPEQSKRPTVQLAEVYRDVDILRVAKGKQQLFEVAANLVEDILDTDDIDNGELEDRVKALAKKAGKKAQWSSESDTFVMQAKDLDTCRWLIDSVYELRG</sequence>